<dbReference type="GO" id="GO:0004386">
    <property type="term" value="F:helicase activity"/>
    <property type="evidence" value="ECO:0007669"/>
    <property type="project" value="UniProtKB-KW"/>
</dbReference>
<evidence type="ECO:0000256" key="2">
    <source>
        <dbReference type="ARBA" id="ARBA00022741"/>
    </source>
</evidence>
<dbReference type="RefSeq" id="WP_345336014.1">
    <property type="nucleotide sequence ID" value="NZ_BAABJZ010000089.1"/>
</dbReference>
<dbReference type="SMART" id="SM00487">
    <property type="entry name" value="DEXDc"/>
    <property type="match status" value="1"/>
</dbReference>
<dbReference type="CDD" id="cd17926">
    <property type="entry name" value="DEXHc_RE"/>
    <property type="match status" value="1"/>
</dbReference>
<organism evidence="13 14">
    <name type="scientific">Ferrimonas pelagia</name>
    <dbReference type="NCBI Taxonomy" id="1177826"/>
    <lineage>
        <taxon>Bacteria</taxon>
        <taxon>Pseudomonadati</taxon>
        <taxon>Pseudomonadota</taxon>
        <taxon>Gammaproteobacteria</taxon>
        <taxon>Alteromonadales</taxon>
        <taxon>Ferrimonadaceae</taxon>
        <taxon>Ferrimonas</taxon>
    </lineage>
</organism>
<comment type="caution">
    <text evidence="13">The sequence shown here is derived from an EMBL/GenBank/DDBJ whole genome shotgun (WGS) entry which is preliminary data.</text>
</comment>
<name>A0ABP9F529_9GAMM</name>
<evidence type="ECO:0000259" key="12">
    <source>
        <dbReference type="PROSITE" id="PS51194"/>
    </source>
</evidence>
<dbReference type="Gene3D" id="3.40.1170.30">
    <property type="match status" value="1"/>
</dbReference>
<dbReference type="InterPro" id="IPR040699">
    <property type="entry name" value="XPB_DRD"/>
</dbReference>
<evidence type="ECO:0000256" key="1">
    <source>
        <dbReference type="ARBA" id="ARBA00006637"/>
    </source>
</evidence>
<comment type="catalytic activity">
    <reaction evidence="9">
        <text>ATP + H2O = ADP + phosphate + H(+)</text>
        <dbReference type="Rhea" id="RHEA:13065"/>
        <dbReference type="ChEBI" id="CHEBI:15377"/>
        <dbReference type="ChEBI" id="CHEBI:15378"/>
        <dbReference type="ChEBI" id="CHEBI:30616"/>
        <dbReference type="ChEBI" id="CHEBI:43474"/>
        <dbReference type="ChEBI" id="CHEBI:456216"/>
        <dbReference type="EC" id="5.6.2.4"/>
    </reaction>
</comment>
<dbReference type="PANTHER" id="PTHR11274:SF0">
    <property type="entry name" value="GENERAL TRANSCRIPTION AND DNA REPAIR FACTOR IIH HELICASE SUBUNIT XPB"/>
    <property type="match status" value="1"/>
</dbReference>
<dbReference type="SUPFAM" id="SSF52540">
    <property type="entry name" value="P-loop containing nucleoside triphosphate hydrolases"/>
    <property type="match status" value="1"/>
</dbReference>
<keyword evidence="4 13" id="KW-0347">Helicase</keyword>
<keyword evidence="14" id="KW-1185">Reference proteome</keyword>
<dbReference type="SMART" id="SM00490">
    <property type="entry name" value="HELICc"/>
    <property type="match status" value="1"/>
</dbReference>
<feature type="region of interest" description="Disordered" evidence="10">
    <location>
        <begin position="440"/>
        <end position="466"/>
    </location>
</feature>
<keyword evidence="3" id="KW-0378">Hydrolase</keyword>
<evidence type="ECO:0000256" key="4">
    <source>
        <dbReference type="ARBA" id="ARBA00022806"/>
    </source>
</evidence>
<feature type="domain" description="Helicase C-terminal" evidence="12">
    <location>
        <begin position="319"/>
        <end position="463"/>
    </location>
</feature>
<dbReference type="Pfam" id="PF16203">
    <property type="entry name" value="ERCC3_RAD25_C"/>
    <property type="match status" value="1"/>
</dbReference>
<dbReference type="Pfam" id="PF04851">
    <property type="entry name" value="ResIII"/>
    <property type="match status" value="1"/>
</dbReference>
<evidence type="ECO:0000256" key="6">
    <source>
        <dbReference type="ARBA" id="ARBA00023235"/>
    </source>
</evidence>
<gene>
    <name evidence="13" type="ORF">GCM10023333_27710</name>
</gene>
<dbReference type="Gene3D" id="3.40.50.300">
    <property type="entry name" value="P-loop containing nucleotide triphosphate hydrolases"/>
    <property type="match status" value="2"/>
</dbReference>
<sequence>MKLNFDAGSLLLSGDTSALLHQHVEHLVFDSRVDAWRAPAWTYPAVKAQLASLGELDDQVFDLEPLTVPAQLDVTLRDYQQQAVERWQANQHRGLVILPTGVGKSIVAVEAIRRCRQPALIVLPTIDLMVQWASQLEQHFQQPIGVYGGGSKELQPITVITYDSAVLMMEYIGDKFGLIVFDECHHLPGAIYRQAAELSPAPYRLGLTATPERTDNGEHHLYRLIGEEIYRRDIHDFDDGVLAQYQTLVIDVPMTTEESAAYQQNRQRYLDFVRSHRISFASPYGWANFLRCCTQAPDGREVLQAYRTQKEIAAASAAKFDKLWELINQHRGERIIIFTALNKLAYEIGERFLLPVITHHTKAAERKSFLEHFRQGELTVLVTSKVLNEGIDVPEASVGIIVSGSGSVREHVQRLGRILRPSADKQARLYELVSAGTSEMNISERRRQHQAYEAAPNQPTEQGRQC</sequence>
<dbReference type="PROSITE" id="PS51194">
    <property type="entry name" value="HELICASE_CTER"/>
    <property type="match status" value="1"/>
</dbReference>
<accession>A0ABP9F529</accession>
<dbReference type="PROSITE" id="PS51192">
    <property type="entry name" value="HELICASE_ATP_BIND_1"/>
    <property type="match status" value="1"/>
</dbReference>
<dbReference type="InterPro" id="IPR006935">
    <property type="entry name" value="Helicase/UvrB_N"/>
</dbReference>
<evidence type="ECO:0000259" key="11">
    <source>
        <dbReference type="PROSITE" id="PS51192"/>
    </source>
</evidence>
<evidence type="ECO:0000256" key="3">
    <source>
        <dbReference type="ARBA" id="ARBA00022801"/>
    </source>
</evidence>
<keyword evidence="5" id="KW-0067">ATP-binding</keyword>
<dbReference type="EC" id="5.6.2.4" evidence="8"/>
<evidence type="ECO:0000256" key="9">
    <source>
        <dbReference type="ARBA" id="ARBA00048988"/>
    </source>
</evidence>
<keyword evidence="6" id="KW-0413">Isomerase</keyword>
<dbReference type="InterPro" id="IPR027417">
    <property type="entry name" value="P-loop_NTPase"/>
</dbReference>
<dbReference type="PANTHER" id="PTHR11274">
    <property type="entry name" value="RAD25/XP-B DNA REPAIR HELICASE"/>
    <property type="match status" value="1"/>
</dbReference>
<dbReference type="InterPro" id="IPR014001">
    <property type="entry name" value="Helicase_ATP-bd"/>
</dbReference>
<dbReference type="InterPro" id="IPR050615">
    <property type="entry name" value="ATP-dep_DNA_Helicase"/>
</dbReference>
<dbReference type="Pfam" id="PF18458">
    <property type="entry name" value="XPB_DRD"/>
    <property type="match status" value="1"/>
</dbReference>
<evidence type="ECO:0000256" key="7">
    <source>
        <dbReference type="ARBA" id="ARBA00034617"/>
    </source>
</evidence>
<evidence type="ECO:0000256" key="10">
    <source>
        <dbReference type="SAM" id="MobiDB-lite"/>
    </source>
</evidence>
<proteinExistence type="inferred from homology"/>
<feature type="compositionally biased region" description="Polar residues" evidence="10">
    <location>
        <begin position="457"/>
        <end position="466"/>
    </location>
</feature>
<keyword evidence="2" id="KW-0547">Nucleotide-binding</keyword>
<evidence type="ECO:0000313" key="13">
    <source>
        <dbReference type="EMBL" id="GAA4892914.1"/>
    </source>
</evidence>
<reference evidence="14" key="1">
    <citation type="journal article" date="2019" name="Int. J. Syst. Evol. Microbiol.">
        <title>The Global Catalogue of Microorganisms (GCM) 10K type strain sequencing project: providing services to taxonomists for standard genome sequencing and annotation.</title>
        <authorList>
            <consortium name="The Broad Institute Genomics Platform"/>
            <consortium name="The Broad Institute Genome Sequencing Center for Infectious Disease"/>
            <person name="Wu L."/>
            <person name="Ma J."/>
        </authorList>
    </citation>
    <scope>NUCLEOTIDE SEQUENCE [LARGE SCALE GENOMIC DNA]</scope>
    <source>
        <strain evidence="14">JCM 18401</strain>
    </source>
</reference>
<dbReference type="InterPro" id="IPR001650">
    <property type="entry name" value="Helicase_C-like"/>
</dbReference>
<dbReference type="Proteomes" id="UP001499988">
    <property type="component" value="Unassembled WGS sequence"/>
</dbReference>
<feature type="domain" description="Helicase ATP-binding" evidence="11">
    <location>
        <begin position="85"/>
        <end position="229"/>
    </location>
</feature>
<comment type="catalytic activity">
    <reaction evidence="7">
        <text>Couples ATP hydrolysis with the unwinding of duplex DNA by translocating in the 3'-5' direction.</text>
        <dbReference type="EC" id="5.6.2.4"/>
    </reaction>
</comment>
<evidence type="ECO:0000256" key="8">
    <source>
        <dbReference type="ARBA" id="ARBA00034808"/>
    </source>
</evidence>
<evidence type="ECO:0000256" key="5">
    <source>
        <dbReference type="ARBA" id="ARBA00022840"/>
    </source>
</evidence>
<dbReference type="EMBL" id="BAABJZ010000089">
    <property type="protein sequence ID" value="GAA4892914.1"/>
    <property type="molecule type" value="Genomic_DNA"/>
</dbReference>
<comment type="similarity">
    <text evidence="1">Belongs to the helicase family. RAD25/XPB subfamily.</text>
</comment>
<dbReference type="InterPro" id="IPR032438">
    <property type="entry name" value="ERCC3_RAD25_C"/>
</dbReference>
<protein>
    <recommendedName>
        <fullName evidence="8">DNA 3'-5' helicase</fullName>
        <ecNumber evidence="8">5.6.2.4</ecNumber>
    </recommendedName>
</protein>
<evidence type="ECO:0000313" key="14">
    <source>
        <dbReference type="Proteomes" id="UP001499988"/>
    </source>
</evidence>